<dbReference type="PANTHER" id="PTHR43798">
    <property type="entry name" value="MONOACYLGLYCEROL LIPASE"/>
    <property type="match status" value="1"/>
</dbReference>
<dbReference type="SUPFAM" id="SSF53474">
    <property type="entry name" value="alpha/beta-Hydrolases"/>
    <property type="match status" value="1"/>
</dbReference>
<sequence>MKFIAYATFACLFLALGLSAIYTEYRRRQIEAANQPTGQFQTVDGVRLHYIDRKPAGWTRDDPAVVFIHGASGNLRDPLLAFGHEFDTGVRSIFIDRPGHGFSERGANGHSPDRQAELIAGLLHELDLGPTVAVGHSWGASVVAELGLDHKDLVQGLVFVAPATHPWGSGEVSWYYTLAATPVIGAIFTKTLTLPVAERIAPYTIRSIFSPNPMPRDYAEEIDLQLLFRPANFQANAEDVAALYDHVSEAAKKYPQISQPAVIVTGDADSVVYPSIHSQGLAHDLPNAELRVLAGTGHMPHHAHTSEVAEAIRSVIRKIAPRQPRGTEISRRIPEN</sequence>
<protein>
    <submittedName>
        <fullName evidence="2">Alpha/beta fold hydrolase</fullName>
    </submittedName>
</protein>
<dbReference type="InterPro" id="IPR050266">
    <property type="entry name" value="AB_hydrolase_sf"/>
</dbReference>
<dbReference type="EMBL" id="WUMV01000003">
    <property type="protein sequence ID" value="MXN65324.1"/>
    <property type="molecule type" value="Genomic_DNA"/>
</dbReference>
<dbReference type="RefSeq" id="WP_160775517.1">
    <property type="nucleotide sequence ID" value="NZ_WUMV01000003.1"/>
</dbReference>
<keyword evidence="3" id="KW-1185">Reference proteome</keyword>
<feature type="domain" description="AB hydrolase-1" evidence="1">
    <location>
        <begin position="65"/>
        <end position="311"/>
    </location>
</feature>
<dbReference type="InterPro" id="IPR000639">
    <property type="entry name" value="Epox_hydrolase-like"/>
</dbReference>
<evidence type="ECO:0000259" key="1">
    <source>
        <dbReference type="Pfam" id="PF12697"/>
    </source>
</evidence>
<dbReference type="InterPro" id="IPR000073">
    <property type="entry name" value="AB_hydrolase_1"/>
</dbReference>
<dbReference type="InterPro" id="IPR029058">
    <property type="entry name" value="AB_hydrolase_fold"/>
</dbReference>
<keyword evidence="2" id="KW-0378">Hydrolase</keyword>
<comment type="caution">
    <text evidence="2">The sequence shown here is derived from an EMBL/GenBank/DDBJ whole genome shotgun (WGS) entry which is preliminary data.</text>
</comment>
<dbReference type="AlphaFoldDB" id="A0A7X3S822"/>
<dbReference type="GO" id="GO:0016787">
    <property type="term" value="F:hydrolase activity"/>
    <property type="evidence" value="ECO:0007669"/>
    <property type="project" value="UniProtKB-KW"/>
</dbReference>
<evidence type="ECO:0000313" key="3">
    <source>
        <dbReference type="Proteomes" id="UP000433101"/>
    </source>
</evidence>
<reference evidence="2 3" key="1">
    <citation type="submission" date="2019-12" db="EMBL/GenBank/DDBJ databases">
        <authorList>
            <person name="Li M."/>
        </authorList>
    </citation>
    <scope>NUCLEOTIDE SEQUENCE [LARGE SCALE GENOMIC DNA]</scope>
    <source>
        <strain evidence="2 3">GBMRC 2046</strain>
    </source>
</reference>
<dbReference type="Gene3D" id="3.40.50.1820">
    <property type="entry name" value="alpha/beta hydrolase"/>
    <property type="match status" value="1"/>
</dbReference>
<organism evidence="2 3">
    <name type="scientific">Stappia sediminis</name>
    <dbReference type="NCBI Taxonomy" id="2692190"/>
    <lineage>
        <taxon>Bacteria</taxon>
        <taxon>Pseudomonadati</taxon>
        <taxon>Pseudomonadota</taxon>
        <taxon>Alphaproteobacteria</taxon>
        <taxon>Hyphomicrobiales</taxon>
        <taxon>Stappiaceae</taxon>
        <taxon>Stappia</taxon>
    </lineage>
</organism>
<dbReference type="PRINTS" id="PR00412">
    <property type="entry name" value="EPOXHYDRLASE"/>
</dbReference>
<accession>A0A7X3S822</accession>
<dbReference type="Pfam" id="PF12697">
    <property type="entry name" value="Abhydrolase_6"/>
    <property type="match status" value="1"/>
</dbReference>
<name>A0A7X3S822_9HYPH</name>
<proteinExistence type="predicted"/>
<evidence type="ECO:0000313" key="2">
    <source>
        <dbReference type="EMBL" id="MXN65324.1"/>
    </source>
</evidence>
<gene>
    <name evidence="2" type="ORF">GR183_10465</name>
</gene>
<dbReference type="Proteomes" id="UP000433101">
    <property type="component" value="Unassembled WGS sequence"/>
</dbReference>